<keyword evidence="2" id="KW-1185">Reference proteome</keyword>
<accession>A0ACB0YPN6</accession>
<name>A0ACB0YPN6_MELEN</name>
<protein>
    <submittedName>
        <fullName evidence="1">Uncharacterized protein</fullName>
    </submittedName>
</protein>
<dbReference type="EMBL" id="CAVMJV010000016">
    <property type="protein sequence ID" value="CAK5056954.1"/>
    <property type="molecule type" value="Genomic_DNA"/>
</dbReference>
<dbReference type="Proteomes" id="UP001497535">
    <property type="component" value="Unassembled WGS sequence"/>
</dbReference>
<evidence type="ECO:0000313" key="2">
    <source>
        <dbReference type="Proteomes" id="UP001497535"/>
    </source>
</evidence>
<reference evidence="1" key="1">
    <citation type="submission" date="2023-11" db="EMBL/GenBank/DDBJ databases">
        <authorList>
            <person name="Poullet M."/>
        </authorList>
    </citation>
    <scope>NUCLEOTIDE SEQUENCE</scope>
    <source>
        <strain evidence="1">E1834</strain>
    </source>
</reference>
<comment type="caution">
    <text evidence="1">The sequence shown here is derived from an EMBL/GenBank/DDBJ whole genome shotgun (WGS) entry which is preliminary data.</text>
</comment>
<organism evidence="1 2">
    <name type="scientific">Meloidogyne enterolobii</name>
    <name type="common">Root-knot nematode worm</name>
    <name type="synonym">Meloidogyne mayaguensis</name>
    <dbReference type="NCBI Taxonomy" id="390850"/>
    <lineage>
        <taxon>Eukaryota</taxon>
        <taxon>Metazoa</taxon>
        <taxon>Ecdysozoa</taxon>
        <taxon>Nematoda</taxon>
        <taxon>Chromadorea</taxon>
        <taxon>Rhabditida</taxon>
        <taxon>Tylenchina</taxon>
        <taxon>Tylenchomorpha</taxon>
        <taxon>Tylenchoidea</taxon>
        <taxon>Meloidogynidae</taxon>
        <taxon>Meloidogyninae</taxon>
        <taxon>Meloidogyne</taxon>
    </lineage>
</organism>
<gene>
    <name evidence="1" type="ORF">MENTE1834_LOCUS15055</name>
</gene>
<proteinExistence type="predicted"/>
<evidence type="ECO:0000313" key="1">
    <source>
        <dbReference type="EMBL" id="CAK5056954.1"/>
    </source>
</evidence>
<sequence length="92" mass="10714">MGQIFSYPTTPINPNLQISFPTDQNKNTSPSNSDSERNKANNNLNKRVQLTHVHLRKAKLIFFYQRYPNISVLEGYFPDVQFNEHNTAQVKF</sequence>